<name>A0ABX1S657_9PSEU</name>
<dbReference type="Proteomes" id="UP000820669">
    <property type="component" value="Unassembled WGS sequence"/>
</dbReference>
<evidence type="ECO:0000256" key="1">
    <source>
        <dbReference type="PROSITE-ProRule" id="PRU00409"/>
    </source>
</evidence>
<dbReference type="SUPFAM" id="SSF52210">
    <property type="entry name" value="Succinyl-CoA synthetase domains"/>
    <property type="match status" value="2"/>
</dbReference>
<dbReference type="CDD" id="cd04301">
    <property type="entry name" value="NAT_SF"/>
    <property type="match status" value="1"/>
</dbReference>
<organism evidence="5 6">
    <name type="scientific">Pseudonocardia acidicola</name>
    <dbReference type="NCBI Taxonomy" id="2724939"/>
    <lineage>
        <taxon>Bacteria</taxon>
        <taxon>Bacillati</taxon>
        <taxon>Actinomycetota</taxon>
        <taxon>Actinomycetes</taxon>
        <taxon>Pseudonocardiales</taxon>
        <taxon>Pseudonocardiaceae</taxon>
        <taxon>Pseudonocardia</taxon>
    </lineage>
</organism>
<accession>A0ABX1S657</accession>
<dbReference type="Pfam" id="PF00583">
    <property type="entry name" value="Acetyltransf_1"/>
    <property type="match status" value="1"/>
</dbReference>
<dbReference type="Gene3D" id="3.40.630.30">
    <property type="match status" value="1"/>
</dbReference>
<dbReference type="InterPro" id="IPR032875">
    <property type="entry name" value="Succ_CoA_lig_flav_dom"/>
</dbReference>
<dbReference type="PANTHER" id="PTHR42793:SF1">
    <property type="entry name" value="PEPTIDYL-LYSINE N-ACETYLTRANSFERASE PATZ"/>
    <property type="match status" value="1"/>
</dbReference>
<dbReference type="SUPFAM" id="SSF56059">
    <property type="entry name" value="Glutathione synthetase ATP-binding domain-like"/>
    <property type="match status" value="1"/>
</dbReference>
<dbReference type="PROSITE" id="PS51186">
    <property type="entry name" value="GNAT"/>
    <property type="match status" value="1"/>
</dbReference>
<sequence length="913" mass="96131">MQRPPAPSATGSGTVPEPAREPDSPEPVPATPGYPRHWEADVVASDGGIVHLRPILPGDADALLQFHDRLSERTRYLRFFGPYPRIPPRDLERFTSVDHKRRVAFIGLLGDEIIAVGRYEGLTNGSTNGNPRSAEVAFVVRDDHQGRGLGSILLEHLAAAARENGLRRFEAEVLVENHQMVRVFREAGYQVSRAFADGVLHLEFDVDPTERSLAVRDSREQAAEARSVHNLLHPGSVAVIGASTDPSKIGHAVLANLLRGNFTGPVFPVNSEARSVRGVRAYASVTDIPDEVDLAVVAVPAAGIDEVMDSCLAKGVKALIVISSGFADAGSDGSGAERRMVEAARAHGMRVVGPNALGVANTATEVRLNATLAPDLPGAGRVGFFCQSGALGIALLAAATERGLGFSTFVSAGNRADVSGNDLLQYWQTDQATDVVLLYLESFGNPRKFGRLARRLARRKPIVAVKSGRHTDPRRRSPHAVAIDDASVQALFEQSGVIRVGTVPQMFDTALLLAYQPLPAGPRVAVVGNSTALGLLVTDGLLDEGLDVAGDPVDVGAAATPEQFAAAVEQAISAEDVDALVAVFVPPVATPGTAYARALREAVAGSGKPVVSTFLAVEGVPDELAVPRPDGTPGPGSVPSYPSPERAVSALSRVVRYARWRATPFGEFVTPEGTDTERAREIVAGLGATETHTLSDDDAVALLACYGIEVTPFRQVSGAEAAVAAAEELGYPVALKAVGERWRHRTDLVGVRLDLGAPAGVRRAHGALAAVTGSDEVYVQRMAPKGLSCTLEVIDDPSFGSLLSFGLSGIASELLGDRAYRVVPVSTTDAASLVRAPRAAPLLAGYRGAEPARLDALEDLVLRVGKIAEELPEVRSLALDPVLASAEGAFVTGARVVLGPPPTRDDLGPRKLR</sequence>
<keyword evidence="1" id="KW-0067">ATP-binding</keyword>
<dbReference type="Gene3D" id="3.30.1490.20">
    <property type="entry name" value="ATP-grasp fold, A domain"/>
    <property type="match status" value="1"/>
</dbReference>
<dbReference type="RefSeq" id="WP_169379207.1">
    <property type="nucleotide sequence ID" value="NZ_JAAXLA010000001.1"/>
</dbReference>
<dbReference type="InterPro" id="IPR000182">
    <property type="entry name" value="GNAT_dom"/>
</dbReference>
<dbReference type="InterPro" id="IPR016181">
    <property type="entry name" value="Acyl_CoA_acyltransferase"/>
</dbReference>
<dbReference type="EMBL" id="JAAXLA010000001">
    <property type="protein sequence ID" value="NMH95836.1"/>
    <property type="molecule type" value="Genomic_DNA"/>
</dbReference>
<dbReference type="SUPFAM" id="SSF51735">
    <property type="entry name" value="NAD(P)-binding Rossmann-fold domains"/>
    <property type="match status" value="1"/>
</dbReference>
<dbReference type="Pfam" id="PF13549">
    <property type="entry name" value="ATP-grasp_5"/>
    <property type="match status" value="1"/>
</dbReference>
<dbReference type="InterPro" id="IPR016102">
    <property type="entry name" value="Succinyl-CoA_synth-like"/>
</dbReference>
<evidence type="ECO:0000256" key="2">
    <source>
        <dbReference type="SAM" id="MobiDB-lite"/>
    </source>
</evidence>
<dbReference type="Pfam" id="PF13380">
    <property type="entry name" value="CoA_binding_2"/>
    <property type="match status" value="1"/>
</dbReference>
<dbReference type="InterPro" id="IPR013815">
    <property type="entry name" value="ATP_grasp_subdomain_1"/>
</dbReference>
<reference evidence="5 6" key="1">
    <citation type="submission" date="2020-04" db="EMBL/GenBank/DDBJ databases">
        <authorList>
            <person name="Klaysubun C."/>
            <person name="Duangmal K."/>
            <person name="Lipun K."/>
        </authorList>
    </citation>
    <scope>NUCLEOTIDE SEQUENCE [LARGE SCALE GENOMIC DNA]</scope>
    <source>
        <strain evidence="5 6">K10HN5</strain>
    </source>
</reference>
<evidence type="ECO:0000259" key="3">
    <source>
        <dbReference type="PROSITE" id="PS50975"/>
    </source>
</evidence>
<feature type="domain" description="N-acetyltransferase" evidence="4">
    <location>
        <begin position="50"/>
        <end position="207"/>
    </location>
</feature>
<dbReference type="Gene3D" id="3.40.50.261">
    <property type="entry name" value="Succinyl-CoA synthetase domains"/>
    <property type="match status" value="2"/>
</dbReference>
<dbReference type="InterPro" id="IPR036291">
    <property type="entry name" value="NAD(P)-bd_dom_sf"/>
</dbReference>
<gene>
    <name evidence="5" type="ORF">HF526_00620</name>
</gene>
<feature type="domain" description="ATP-grasp" evidence="3">
    <location>
        <begin position="700"/>
        <end position="737"/>
    </location>
</feature>
<dbReference type="PROSITE" id="PS50975">
    <property type="entry name" value="ATP_GRASP"/>
    <property type="match status" value="1"/>
</dbReference>
<evidence type="ECO:0000259" key="4">
    <source>
        <dbReference type="PROSITE" id="PS51186"/>
    </source>
</evidence>
<dbReference type="Gene3D" id="3.30.470.20">
    <property type="entry name" value="ATP-grasp fold, B domain"/>
    <property type="match status" value="1"/>
</dbReference>
<dbReference type="SUPFAM" id="SSF55729">
    <property type="entry name" value="Acyl-CoA N-acyltransferases (Nat)"/>
    <property type="match status" value="1"/>
</dbReference>
<proteinExistence type="predicted"/>
<dbReference type="SMART" id="SM00881">
    <property type="entry name" value="CoA_binding"/>
    <property type="match status" value="1"/>
</dbReference>
<dbReference type="Gene3D" id="3.40.50.720">
    <property type="entry name" value="NAD(P)-binding Rossmann-like Domain"/>
    <property type="match status" value="1"/>
</dbReference>
<evidence type="ECO:0000313" key="5">
    <source>
        <dbReference type="EMBL" id="NMH95836.1"/>
    </source>
</evidence>
<keyword evidence="1" id="KW-0547">Nucleotide-binding</keyword>
<dbReference type="PANTHER" id="PTHR42793">
    <property type="entry name" value="COA BINDING DOMAIN CONTAINING PROTEIN"/>
    <property type="match status" value="1"/>
</dbReference>
<keyword evidence="6" id="KW-1185">Reference proteome</keyword>
<comment type="caution">
    <text evidence="5">The sequence shown here is derived from an EMBL/GenBank/DDBJ whole genome shotgun (WGS) entry which is preliminary data.</text>
</comment>
<dbReference type="InterPro" id="IPR011761">
    <property type="entry name" value="ATP-grasp"/>
</dbReference>
<dbReference type="Pfam" id="PF13607">
    <property type="entry name" value="Succ_CoA_lig"/>
    <property type="match status" value="1"/>
</dbReference>
<protein>
    <submittedName>
        <fullName evidence="5">GNAT family N-acetyltransferase</fullName>
    </submittedName>
</protein>
<evidence type="ECO:0000313" key="6">
    <source>
        <dbReference type="Proteomes" id="UP000820669"/>
    </source>
</evidence>
<dbReference type="InterPro" id="IPR003781">
    <property type="entry name" value="CoA-bd"/>
</dbReference>
<feature type="region of interest" description="Disordered" evidence="2">
    <location>
        <begin position="1"/>
        <end position="34"/>
    </location>
</feature>